<organism evidence="1 2">
    <name type="scientific">Saccharothrix mutabilis subsp. mutabilis</name>
    <dbReference type="NCBI Taxonomy" id="66855"/>
    <lineage>
        <taxon>Bacteria</taxon>
        <taxon>Bacillati</taxon>
        <taxon>Actinomycetota</taxon>
        <taxon>Actinomycetes</taxon>
        <taxon>Pseudonocardiales</taxon>
        <taxon>Pseudonocardiaceae</taxon>
        <taxon>Saccharothrix</taxon>
    </lineage>
</organism>
<name>A0ABN0UBE6_9PSEU</name>
<sequence>MSGLKSLRTTPGAAPAGTYTLLDHTPTTMLVRFRPGGTSGFRVNYRFDLNDGLITKATLEYA</sequence>
<keyword evidence="2" id="KW-1185">Reference proteome</keyword>
<reference evidence="1 2" key="1">
    <citation type="journal article" date="2019" name="Int. J. Syst. Evol. Microbiol.">
        <title>The Global Catalogue of Microorganisms (GCM) 10K type strain sequencing project: providing services to taxonomists for standard genome sequencing and annotation.</title>
        <authorList>
            <consortium name="The Broad Institute Genomics Platform"/>
            <consortium name="The Broad Institute Genome Sequencing Center for Infectious Disease"/>
            <person name="Wu L."/>
            <person name="Ma J."/>
        </authorList>
    </citation>
    <scope>NUCLEOTIDE SEQUENCE [LARGE SCALE GENOMIC DNA]</scope>
    <source>
        <strain evidence="1 2">JCM 3380</strain>
    </source>
</reference>
<evidence type="ECO:0000313" key="1">
    <source>
        <dbReference type="EMBL" id="GAA0244983.1"/>
    </source>
</evidence>
<dbReference type="Proteomes" id="UP001500416">
    <property type="component" value="Unassembled WGS sequence"/>
</dbReference>
<dbReference type="EMBL" id="BAAABU010000013">
    <property type="protein sequence ID" value="GAA0244983.1"/>
    <property type="molecule type" value="Genomic_DNA"/>
</dbReference>
<proteinExistence type="predicted"/>
<comment type="caution">
    <text evidence="1">The sequence shown here is derived from an EMBL/GenBank/DDBJ whole genome shotgun (WGS) entry which is preliminary data.</text>
</comment>
<accession>A0ABN0UBE6</accession>
<gene>
    <name evidence="1" type="ORF">GCM10010492_50400</name>
</gene>
<evidence type="ECO:0000313" key="2">
    <source>
        <dbReference type="Proteomes" id="UP001500416"/>
    </source>
</evidence>
<protein>
    <submittedName>
        <fullName evidence="1">Uncharacterized protein</fullName>
    </submittedName>
</protein>